<feature type="signal peptide" evidence="1">
    <location>
        <begin position="1"/>
        <end position="24"/>
    </location>
</feature>
<protein>
    <submittedName>
        <fullName evidence="2">Uncharacterized protein</fullName>
    </submittedName>
</protein>
<organism evidence="2 3">
    <name type="scientific">Methyloceanibacter superfactus</name>
    <dbReference type="NCBI Taxonomy" id="1774969"/>
    <lineage>
        <taxon>Bacteria</taxon>
        <taxon>Pseudomonadati</taxon>
        <taxon>Pseudomonadota</taxon>
        <taxon>Alphaproteobacteria</taxon>
        <taxon>Hyphomicrobiales</taxon>
        <taxon>Hyphomicrobiaceae</taxon>
        <taxon>Methyloceanibacter</taxon>
    </lineage>
</organism>
<evidence type="ECO:0000256" key="1">
    <source>
        <dbReference type="SAM" id="SignalP"/>
    </source>
</evidence>
<dbReference type="Proteomes" id="UP000094472">
    <property type="component" value="Unassembled WGS sequence"/>
</dbReference>
<evidence type="ECO:0000313" key="3">
    <source>
        <dbReference type="Proteomes" id="UP000094472"/>
    </source>
</evidence>
<keyword evidence="3" id="KW-1185">Reference proteome</keyword>
<reference evidence="2 3" key="1">
    <citation type="journal article" date="2016" name="Environ. Microbiol.">
        <title>New Methyloceanibacter diversity from North Sea sediments includes methanotroph containing solely the soluble methane monooxygenase.</title>
        <authorList>
            <person name="Vekeman B."/>
            <person name="Kerckhof F.M."/>
            <person name="Cremers G."/>
            <person name="de Vos P."/>
            <person name="Vandamme P."/>
            <person name="Boon N."/>
            <person name="Op den Camp H.J."/>
            <person name="Heylen K."/>
        </authorList>
    </citation>
    <scope>NUCLEOTIDE SEQUENCE [LARGE SCALE GENOMIC DNA]</scope>
    <source>
        <strain evidence="2 3">R-67175</strain>
    </source>
</reference>
<dbReference type="EMBL" id="LPWF01000029">
    <property type="protein sequence ID" value="ODR96386.1"/>
    <property type="molecule type" value="Genomic_DNA"/>
</dbReference>
<comment type="caution">
    <text evidence="2">The sequence shown here is derived from an EMBL/GenBank/DDBJ whole genome shotgun (WGS) entry which is preliminary data.</text>
</comment>
<dbReference type="STRING" id="1774969.AUC69_14560"/>
<accession>A0A1E3VTV7</accession>
<proteinExistence type="predicted"/>
<gene>
    <name evidence="2" type="ORF">AUC69_14560</name>
</gene>
<keyword evidence="1" id="KW-0732">Signal</keyword>
<sequence length="161" mass="17167">MKSPIAIGALIACTSVFTTLPLLAAETRSWPWKDTAPVDPALALLQKVDSLKAAITDLTPPSLSISVDAMAPTPGFTELKLTPRLGDPNDLIFAFDVRGRPPQDLTTQIETPVTIDVAYQDAPLASVGIVEVYAKDNCKAFSLKDKTEVECSMNPGSQQAP</sequence>
<feature type="chain" id="PRO_5009138581" evidence="1">
    <location>
        <begin position="25"/>
        <end position="161"/>
    </location>
</feature>
<name>A0A1E3VTV7_9HYPH</name>
<dbReference type="RefSeq" id="WP_069442316.1">
    <property type="nucleotide sequence ID" value="NZ_LPWF01000029.1"/>
</dbReference>
<dbReference type="OrthoDB" id="8086524at2"/>
<dbReference type="AlphaFoldDB" id="A0A1E3VTV7"/>
<evidence type="ECO:0000313" key="2">
    <source>
        <dbReference type="EMBL" id="ODR96386.1"/>
    </source>
</evidence>